<accession>A0A3S9VNQ9</accession>
<dbReference type="OrthoDB" id="1097985at2"/>
<protein>
    <submittedName>
        <fullName evidence="1">Uncharacterized protein</fullName>
    </submittedName>
</protein>
<keyword evidence="2" id="KW-1185">Reference proteome</keyword>
<evidence type="ECO:0000313" key="2">
    <source>
        <dbReference type="Proteomes" id="UP000270673"/>
    </source>
</evidence>
<dbReference type="Proteomes" id="UP000270673">
    <property type="component" value="Chromosome"/>
</dbReference>
<name>A0A3S9VNQ9_9BACT</name>
<sequence>MMREDELEGIDTEGFRKEVEVLFEDKERREFFMQMLATSIKETSELLNMVTLMLESPEILQNPESKMKICEFLKRHKDIIAGLSKRMEPFL</sequence>
<organism evidence="1 2">
    <name type="scientific">Butyricimonas faecalis</name>
    <dbReference type="NCBI Taxonomy" id="2093856"/>
    <lineage>
        <taxon>Bacteria</taxon>
        <taxon>Pseudomonadati</taxon>
        <taxon>Bacteroidota</taxon>
        <taxon>Bacteroidia</taxon>
        <taxon>Bacteroidales</taxon>
        <taxon>Odoribacteraceae</taxon>
        <taxon>Butyricimonas</taxon>
    </lineage>
</organism>
<gene>
    <name evidence="1" type="ORF">D8S85_00120</name>
</gene>
<evidence type="ECO:0000313" key="1">
    <source>
        <dbReference type="EMBL" id="AZS28109.1"/>
    </source>
</evidence>
<dbReference type="RefSeq" id="WP_106624258.1">
    <property type="nucleotide sequence ID" value="NZ_CP032819.1"/>
</dbReference>
<proteinExistence type="predicted"/>
<dbReference type="KEGG" id="buy:D8S85_00120"/>
<reference evidence="1 2" key="1">
    <citation type="submission" date="2018-10" db="EMBL/GenBank/DDBJ databases">
        <title>Butyricimonas faecalis sp. nov., isolated from human faeces and emended description of the genus Butyricimonas.</title>
        <authorList>
            <person name="Le Roy T."/>
            <person name="Van der Smissen P."/>
            <person name="Paquot A."/>
            <person name="Delzenne N."/>
            <person name="Muccioli G."/>
            <person name="Collet J.-F."/>
            <person name="Cani P.D."/>
        </authorList>
    </citation>
    <scope>NUCLEOTIDE SEQUENCE [LARGE SCALE GENOMIC DNA]</scope>
    <source>
        <strain evidence="1 2">H184</strain>
    </source>
</reference>
<dbReference type="EMBL" id="CP032819">
    <property type="protein sequence ID" value="AZS28109.1"/>
    <property type="molecule type" value="Genomic_DNA"/>
</dbReference>
<dbReference type="AlphaFoldDB" id="A0A3S9VNQ9"/>